<dbReference type="RefSeq" id="XP_060339511.1">
    <property type="nucleotide sequence ID" value="XM_060482681.1"/>
</dbReference>
<proteinExistence type="predicted"/>
<accession>A0AA39NQK7</accession>
<evidence type="ECO:0000313" key="2">
    <source>
        <dbReference type="EMBL" id="KAK0469718.1"/>
    </source>
</evidence>
<feature type="coiled-coil region" evidence="1">
    <location>
        <begin position="63"/>
        <end position="90"/>
    </location>
</feature>
<keyword evidence="1" id="KW-0175">Coiled coil</keyword>
<dbReference type="AlphaFoldDB" id="A0AA39NQK7"/>
<dbReference type="Proteomes" id="UP001175211">
    <property type="component" value="Unassembled WGS sequence"/>
</dbReference>
<dbReference type="Gene3D" id="3.80.10.10">
    <property type="entry name" value="Ribonuclease Inhibitor"/>
    <property type="match status" value="1"/>
</dbReference>
<comment type="caution">
    <text evidence="2">The sequence shown here is derived from an EMBL/GenBank/DDBJ whole genome shotgun (WGS) entry which is preliminary data.</text>
</comment>
<keyword evidence="3" id="KW-1185">Reference proteome</keyword>
<dbReference type="GeneID" id="85366229"/>
<dbReference type="InterPro" id="IPR032675">
    <property type="entry name" value="LRR_dom_sf"/>
</dbReference>
<evidence type="ECO:0008006" key="4">
    <source>
        <dbReference type="Google" id="ProtNLM"/>
    </source>
</evidence>
<name>A0AA39NQK7_ARMTA</name>
<evidence type="ECO:0000313" key="3">
    <source>
        <dbReference type="Proteomes" id="UP001175211"/>
    </source>
</evidence>
<protein>
    <recommendedName>
        <fullName evidence="4">F-box domain-containing protein</fullName>
    </recommendedName>
</protein>
<organism evidence="2 3">
    <name type="scientific">Armillaria tabescens</name>
    <name type="common">Ringless honey mushroom</name>
    <name type="synonym">Agaricus tabescens</name>
    <dbReference type="NCBI Taxonomy" id="1929756"/>
    <lineage>
        <taxon>Eukaryota</taxon>
        <taxon>Fungi</taxon>
        <taxon>Dikarya</taxon>
        <taxon>Basidiomycota</taxon>
        <taxon>Agaricomycotina</taxon>
        <taxon>Agaricomycetes</taxon>
        <taxon>Agaricomycetidae</taxon>
        <taxon>Agaricales</taxon>
        <taxon>Marasmiineae</taxon>
        <taxon>Physalacriaceae</taxon>
        <taxon>Desarmillaria</taxon>
    </lineage>
</organism>
<gene>
    <name evidence="2" type="ORF">EV420DRAFT_58650</name>
</gene>
<dbReference type="EMBL" id="JAUEPS010000001">
    <property type="protein sequence ID" value="KAK0469718.1"/>
    <property type="molecule type" value="Genomic_DNA"/>
</dbReference>
<evidence type="ECO:0000256" key="1">
    <source>
        <dbReference type="SAM" id="Coils"/>
    </source>
</evidence>
<sequence length="538" mass="61842">MVRGYFERSKLVANGHRATAATTKPFPKFKTFLTMTRGDVIELLLRSNDCHFPHEEQQVRSILLETQSQLDMVERKIEVLQAVLDTLCDQKTLLKSRIRRQKMALAPIRKIPAELIAEIFLLAVAEATAISPNGQSYSSAANTVPLRLSHVCRSWRETALFLQPLWTHLYLSSDQKHGSEILQTWLDRSGQRGLYFHVKLTSRPTHDRQNLVQSLIAHSHRWHTMHLYANGRTLACFGVIRGHLPLLTEVKLAISNPEDIAGSVTDIFADAPLLRSFHISSQEFWRTTPIFQVPWNQLNAYSVDDAGIHDCIQYLNQAPNLAECRLLSRFAPVIPTVMVVHEHLRSLSLCDYRLLNHLHASQLEELEVKWMSQEIYPLYQAIEDFVARSSSNLTHFTLCEWNRQETAILASEIIPVFQVLPNIISLTLRNFVWNDDLFPPLTISSNQSIILPKMQDLHLDLLFSHLQPRTRSRPERLLDMIESRCTVPSGVVRLNTVFLRLNQSLFDSDCSGYSDEEQRRMIYRINILKEVGMKIEIV</sequence>
<reference evidence="2" key="1">
    <citation type="submission" date="2023-06" db="EMBL/GenBank/DDBJ databases">
        <authorList>
            <consortium name="Lawrence Berkeley National Laboratory"/>
            <person name="Ahrendt S."/>
            <person name="Sahu N."/>
            <person name="Indic B."/>
            <person name="Wong-Bajracharya J."/>
            <person name="Merenyi Z."/>
            <person name="Ke H.-M."/>
            <person name="Monk M."/>
            <person name="Kocsube S."/>
            <person name="Drula E."/>
            <person name="Lipzen A."/>
            <person name="Balint B."/>
            <person name="Henrissat B."/>
            <person name="Andreopoulos B."/>
            <person name="Martin F.M."/>
            <person name="Harder C.B."/>
            <person name="Rigling D."/>
            <person name="Ford K.L."/>
            <person name="Foster G.D."/>
            <person name="Pangilinan J."/>
            <person name="Papanicolaou A."/>
            <person name="Barry K."/>
            <person name="LaButti K."/>
            <person name="Viragh M."/>
            <person name="Koriabine M."/>
            <person name="Yan M."/>
            <person name="Riley R."/>
            <person name="Champramary S."/>
            <person name="Plett K.L."/>
            <person name="Tsai I.J."/>
            <person name="Slot J."/>
            <person name="Sipos G."/>
            <person name="Plett J."/>
            <person name="Nagy L.G."/>
            <person name="Grigoriev I.V."/>
        </authorList>
    </citation>
    <scope>NUCLEOTIDE SEQUENCE</scope>
    <source>
        <strain evidence="2">CCBAS 213</strain>
    </source>
</reference>
<dbReference type="SUPFAM" id="SSF52047">
    <property type="entry name" value="RNI-like"/>
    <property type="match status" value="1"/>
</dbReference>